<feature type="compositionally biased region" description="Low complexity" evidence="1">
    <location>
        <begin position="24"/>
        <end position="53"/>
    </location>
</feature>
<gene>
    <name evidence="2" type="ORF">EJ04DRAFT_515888</name>
</gene>
<keyword evidence="3" id="KW-1185">Reference proteome</keyword>
<dbReference type="Proteomes" id="UP000799444">
    <property type="component" value="Unassembled WGS sequence"/>
</dbReference>
<feature type="region of interest" description="Disordered" evidence="1">
    <location>
        <begin position="1"/>
        <end position="53"/>
    </location>
</feature>
<evidence type="ECO:0000313" key="2">
    <source>
        <dbReference type="EMBL" id="KAF2729525.1"/>
    </source>
</evidence>
<proteinExistence type="predicted"/>
<comment type="caution">
    <text evidence="2">The sequence shown here is derived from an EMBL/GenBank/DDBJ whole genome shotgun (WGS) entry which is preliminary data.</text>
</comment>
<sequence>MAPVNGARTPIGRPQTPTRQISLSTPPTTPSRATSSPSSRSTSSRSPRNRANTAYVKEVERKTFLEHLRKWSLNHDASCHFHGSISILPPKIGETYKIGQSARCVLTNDSKDAKKIVTIRLFEPVRKYGHYRLAVRCGSGWMSARDFFNKEYSTRRHQPRYSVGLLNLEMLASYRAVFEEEAKATITVRPLFHSFMKLPAELQQLILGYTIGKQETYTPPQRTYEVPGCPPPKNAWGRFPTKLSSVLTVSKKINSLICPWVYKTTFFQFTTCGLTNFLWLAGPTNRSNIKKLWLGFGNCALLHALRWLAPDEVFELFDPPLAFFSNGLQLLWRCQIQDLVKTLHLSVLVIDLHSVPWRDIPIVVRVLRQCFGSVETVRFNLGWTQLTMDDALLGNLKHQFTWAQLCRDAYARCRNDRHYAGCFGAKRILDGPEGLERDIAANLEFFTRTG</sequence>
<dbReference type="EMBL" id="ML996243">
    <property type="protein sequence ID" value="KAF2729525.1"/>
    <property type="molecule type" value="Genomic_DNA"/>
</dbReference>
<accession>A0A9P4UYS9</accession>
<evidence type="ECO:0000256" key="1">
    <source>
        <dbReference type="SAM" id="MobiDB-lite"/>
    </source>
</evidence>
<protein>
    <recommendedName>
        <fullName evidence="4">F-box domain-containing protein</fullName>
    </recommendedName>
</protein>
<name>A0A9P4UYS9_9PLEO</name>
<dbReference type="OrthoDB" id="3796222at2759"/>
<evidence type="ECO:0000313" key="3">
    <source>
        <dbReference type="Proteomes" id="UP000799444"/>
    </source>
</evidence>
<reference evidence="2" key="1">
    <citation type="journal article" date="2020" name="Stud. Mycol.">
        <title>101 Dothideomycetes genomes: a test case for predicting lifestyles and emergence of pathogens.</title>
        <authorList>
            <person name="Haridas S."/>
            <person name="Albert R."/>
            <person name="Binder M."/>
            <person name="Bloem J."/>
            <person name="Labutti K."/>
            <person name="Salamov A."/>
            <person name="Andreopoulos B."/>
            <person name="Baker S."/>
            <person name="Barry K."/>
            <person name="Bills G."/>
            <person name="Bluhm B."/>
            <person name="Cannon C."/>
            <person name="Castanera R."/>
            <person name="Culley D."/>
            <person name="Daum C."/>
            <person name="Ezra D."/>
            <person name="Gonzalez J."/>
            <person name="Henrissat B."/>
            <person name="Kuo A."/>
            <person name="Liang C."/>
            <person name="Lipzen A."/>
            <person name="Lutzoni F."/>
            <person name="Magnuson J."/>
            <person name="Mondo S."/>
            <person name="Nolan M."/>
            <person name="Ohm R."/>
            <person name="Pangilinan J."/>
            <person name="Park H.-J."/>
            <person name="Ramirez L."/>
            <person name="Alfaro M."/>
            <person name="Sun H."/>
            <person name="Tritt A."/>
            <person name="Yoshinaga Y."/>
            <person name="Zwiers L.-H."/>
            <person name="Turgeon B."/>
            <person name="Goodwin S."/>
            <person name="Spatafora J."/>
            <person name="Crous P."/>
            <person name="Grigoriev I."/>
        </authorList>
    </citation>
    <scope>NUCLEOTIDE SEQUENCE</scope>
    <source>
        <strain evidence="2">CBS 125425</strain>
    </source>
</reference>
<dbReference type="AlphaFoldDB" id="A0A9P4UYS9"/>
<organism evidence="2 3">
    <name type="scientific">Polyplosphaeria fusca</name>
    <dbReference type="NCBI Taxonomy" id="682080"/>
    <lineage>
        <taxon>Eukaryota</taxon>
        <taxon>Fungi</taxon>
        <taxon>Dikarya</taxon>
        <taxon>Ascomycota</taxon>
        <taxon>Pezizomycotina</taxon>
        <taxon>Dothideomycetes</taxon>
        <taxon>Pleosporomycetidae</taxon>
        <taxon>Pleosporales</taxon>
        <taxon>Tetraplosphaeriaceae</taxon>
        <taxon>Polyplosphaeria</taxon>
    </lineage>
</organism>
<evidence type="ECO:0008006" key="4">
    <source>
        <dbReference type="Google" id="ProtNLM"/>
    </source>
</evidence>